<organism evidence="1">
    <name type="scientific">marine sediment metagenome</name>
    <dbReference type="NCBI Taxonomy" id="412755"/>
    <lineage>
        <taxon>unclassified sequences</taxon>
        <taxon>metagenomes</taxon>
        <taxon>ecological metagenomes</taxon>
    </lineage>
</organism>
<accession>A0A0F9VJQ1</accession>
<comment type="caution">
    <text evidence="1">The sequence shown here is derived from an EMBL/GenBank/DDBJ whole genome shotgun (WGS) entry which is preliminary data.</text>
</comment>
<dbReference type="EMBL" id="LAZR01000511">
    <property type="protein sequence ID" value="KKN66073.1"/>
    <property type="molecule type" value="Genomic_DNA"/>
</dbReference>
<dbReference type="AlphaFoldDB" id="A0A0F9VJQ1"/>
<gene>
    <name evidence="1" type="ORF">LCGC14_0475510</name>
</gene>
<protein>
    <submittedName>
        <fullName evidence="1">Uncharacterized protein</fullName>
    </submittedName>
</protein>
<name>A0A0F9VJQ1_9ZZZZ</name>
<reference evidence="1" key="1">
    <citation type="journal article" date="2015" name="Nature">
        <title>Complex archaea that bridge the gap between prokaryotes and eukaryotes.</title>
        <authorList>
            <person name="Spang A."/>
            <person name="Saw J.H."/>
            <person name="Jorgensen S.L."/>
            <person name="Zaremba-Niedzwiedzka K."/>
            <person name="Martijn J."/>
            <person name="Lind A.E."/>
            <person name="van Eijk R."/>
            <person name="Schleper C."/>
            <person name="Guy L."/>
            <person name="Ettema T.J."/>
        </authorList>
    </citation>
    <scope>NUCLEOTIDE SEQUENCE</scope>
</reference>
<evidence type="ECO:0000313" key="1">
    <source>
        <dbReference type="EMBL" id="KKN66073.1"/>
    </source>
</evidence>
<sequence>MKDQYDDDDVPDDLVLMPCKQFDDKFDKLILFNQGV</sequence>
<proteinExistence type="predicted"/>